<protein>
    <recommendedName>
        <fullName evidence="1">Glycosyl transferase family 1 domain-containing protein</fullName>
    </recommendedName>
</protein>
<dbReference type="Gene3D" id="3.40.50.2000">
    <property type="entry name" value="Glycogen Phosphorylase B"/>
    <property type="match status" value="2"/>
</dbReference>
<dbReference type="SUPFAM" id="SSF53756">
    <property type="entry name" value="UDP-Glycosyltransferase/glycogen phosphorylase"/>
    <property type="match status" value="1"/>
</dbReference>
<gene>
    <name evidence="2" type="ORF">C1I91_25565</name>
</gene>
<dbReference type="KEGG" id="cmah:C1I91_25565"/>
<feature type="domain" description="Glycosyl transferase family 1" evidence="1">
    <location>
        <begin position="240"/>
        <end position="397"/>
    </location>
</feature>
<evidence type="ECO:0000259" key="1">
    <source>
        <dbReference type="Pfam" id="PF00534"/>
    </source>
</evidence>
<dbReference type="AlphaFoldDB" id="A0A3R5UBG3"/>
<dbReference type="InterPro" id="IPR050194">
    <property type="entry name" value="Glycosyltransferase_grp1"/>
</dbReference>
<dbReference type="RefSeq" id="WP_128215443.1">
    <property type="nucleotide sequence ID" value="NZ_CP025746.1"/>
</dbReference>
<dbReference type="CDD" id="cd03801">
    <property type="entry name" value="GT4_PimA-like"/>
    <property type="match status" value="1"/>
</dbReference>
<dbReference type="OrthoDB" id="9804196at2"/>
<dbReference type="EMBL" id="CP025746">
    <property type="protein sequence ID" value="QAA34731.1"/>
    <property type="molecule type" value="Genomic_DNA"/>
</dbReference>
<keyword evidence="3" id="KW-1185">Reference proteome</keyword>
<sequence>MQEDNKYKVIVAHPGKQHSFKTATALYEKGMLFNYITTVYDKPGSITHFANKLLTGSDKKKAKSRRSDTLPDSKVYQFFELYGLINIFLPRLKFLSKYKYWWNNWLNDRFGKKVAKYAIKNNVDAVISYDYNSLALFEYLKAKAPHIKRILDVSIANRIYAKDVFQRDVNKTGETGVYSENLDVWEESSLNRVKNEIDLASHFLVPSQIVKESLIFSGVEDNRISVVPYGVNTDQFSYVKKQTIHKPLKLLYVGGIIYRKGIHHLLNIAEILGPDVVDINLVGKYDTNSCLYKRGSKLDNVRFLGFLTHDVLFEQYRESDFFIFPSLCEGYALVMLEAQSCGMPIICSDHSGGNDDIINGFNGYVFPATDDEALIKCIKKIISNPDCISYMSENARETASKMTWEAYNSLLIDTVIKILNKASYEITMSEVSQN</sequence>
<dbReference type="GO" id="GO:0016757">
    <property type="term" value="F:glycosyltransferase activity"/>
    <property type="evidence" value="ECO:0007669"/>
    <property type="project" value="InterPro"/>
</dbReference>
<dbReference type="PANTHER" id="PTHR45947:SF3">
    <property type="entry name" value="SULFOQUINOVOSYL TRANSFERASE SQD2"/>
    <property type="match status" value="1"/>
</dbReference>
<evidence type="ECO:0000313" key="3">
    <source>
        <dbReference type="Proteomes" id="UP000286268"/>
    </source>
</evidence>
<organism evidence="2 3">
    <name type="scientific">Clostridium manihotivorum</name>
    <dbReference type="NCBI Taxonomy" id="2320868"/>
    <lineage>
        <taxon>Bacteria</taxon>
        <taxon>Bacillati</taxon>
        <taxon>Bacillota</taxon>
        <taxon>Clostridia</taxon>
        <taxon>Eubacteriales</taxon>
        <taxon>Clostridiaceae</taxon>
        <taxon>Clostridium</taxon>
    </lineage>
</organism>
<proteinExistence type="predicted"/>
<dbReference type="Proteomes" id="UP000286268">
    <property type="component" value="Chromosome"/>
</dbReference>
<accession>A0A3R5UBG3</accession>
<dbReference type="PANTHER" id="PTHR45947">
    <property type="entry name" value="SULFOQUINOVOSYL TRANSFERASE SQD2"/>
    <property type="match status" value="1"/>
</dbReference>
<dbReference type="Pfam" id="PF00534">
    <property type="entry name" value="Glycos_transf_1"/>
    <property type="match status" value="1"/>
</dbReference>
<dbReference type="InterPro" id="IPR001296">
    <property type="entry name" value="Glyco_trans_1"/>
</dbReference>
<evidence type="ECO:0000313" key="2">
    <source>
        <dbReference type="EMBL" id="QAA34731.1"/>
    </source>
</evidence>
<reference evidence="2 3" key="1">
    <citation type="submission" date="2018-01" db="EMBL/GenBank/DDBJ databases">
        <title>Genome Sequencing and Assembly of Anaerobacter polyendosporus strain CT4.</title>
        <authorList>
            <person name="Tachaapaikoon C."/>
            <person name="Sutheeworapong S."/>
            <person name="Jenjaroenpun P."/>
            <person name="Wongsurawat T."/>
            <person name="Nookeaw I."/>
            <person name="Cheawchanlertfa P."/>
            <person name="Kosugi A."/>
            <person name="Cheevadhanarak S."/>
            <person name="Ratanakhanokchai K."/>
        </authorList>
    </citation>
    <scope>NUCLEOTIDE SEQUENCE [LARGE SCALE GENOMIC DNA]</scope>
    <source>
        <strain evidence="2 3">CT4</strain>
    </source>
</reference>
<name>A0A3R5UBG3_9CLOT</name>